<feature type="coiled-coil region" evidence="11">
    <location>
        <begin position="1183"/>
        <end position="1210"/>
    </location>
</feature>
<evidence type="ECO:0000256" key="1">
    <source>
        <dbReference type="ARBA" id="ARBA00004584"/>
    </source>
</evidence>
<dbReference type="Pfam" id="PF02852">
    <property type="entry name" value="Pyr_redox_dim"/>
    <property type="match status" value="1"/>
</dbReference>
<dbReference type="SUPFAM" id="SSF51905">
    <property type="entry name" value="FAD/NAD(P)-binding domain"/>
    <property type="match status" value="1"/>
</dbReference>
<gene>
    <name evidence="16" type="ORF">F2Q68_00041520</name>
</gene>
<organism evidence="16 17">
    <name type="scientific">Brassica cretica</name>
    <name type="common">Mustard</name>
    <dbReference type="NCBI Taxonomy" id="69181"/>
    <lineage>
        <taxon>Eukaryota</taxon>
        <taxon>Viridiplantae</taxon>
        <taxon>Streptophyta</taxon>
        <taxon>Embryophyta</taxon>
        <taxon>Tracheophyta</taxon>
        <taxon>Spermatophyta</taxon>
        <taxon>Magnoliopsida</taxon>
        <taxon>eudicotyledons</taxon>
        <taxon>Gunneridae</taxon>
        <taxon>Pentapetalae</taxon>
        <taxon>rosids</taxon>
        <taxon>malvids</taxon>
        <taxon>Brassicales</taxon>
        <taxon>Brassicaceae</taxon>
        <taxon>Brassiceae</taxon>
        <taxon>Brassica</taxon>
    </lineage>
</organism>
<proteinExistence type="inferred from homology"/>
<evidence type="ECO:0000256" key="9">
    <source>
        <dbReference type="ARBA" id="ARBA00023306"/>
    </source>
</evidence>
<feature type="coiled-coil region" evidence="11">
    <location>
        <begin position="1129"/>
        <end position="1156"/>
    </location>
</feature>
<evidence type="ECO:0000256" key="8">
    <source>
        <dbReference type="ARBA" id="ARBA00023054"/>
    </source>
</evidence>
<keyword evidence="9" id="KW-0131">Cell cycle</keyword>
<dbReference type="GO" id="GO:0000775">
    <property type="term" value="C:chromosome, centromeric region"/>
    <property type="evidence" value="ECO:0007669"/>
    <property type="project" value="UniProtKB-SubCell"/>
</dbReference>
<feature type="coiled-coil region" evidence="11">
    <location>
        <begin position="906"/>
        <end position="950"/>
    </location>
</feature>
<keyword evidence="6" id="KW-0498">Mitosis</keyword>
<dbReference type="AlphaFoldDB" id="A0A8S9MHJ8"/>
<dbReference type="InterPro" id="IPR016156">
    <property type="entry name" value="FAD/NAD-linked_Rdtase_dimer_sf"/>
</dbReference>
<dbReference type="Gene3D" id="3.30.390.30">
    <property type="match status" value="1"/>
</dbReference>
<keyword evidence="10" id="KW-0137">Centromere</keyword>
<evidence type="ECO:0000256" key="4">
    <source>
        <dbReference type="ARBA" id="ARBA00022618"/>
    </source>
</evidence>
<feature type="domain" description="Pyridine nucleotide-disulphide oxidoreductase dimerisation" evidence="13">
    <location>
        <begin position="279"/>
        <end position="387"/>
    </location>
</feature>
<dbReference type="InterPro" id="IPR038273">
    <property type="entry name" value="Ndc80_sf"/>
</dbReference>
<dbReference type="InterPro" id="IPR055260">
    <property type="entry name" value="Ndc80_CH"/>
</dbReference>
<dbReference type="PRINTS" id="PR00411">
    <property type="entry name" value="PNDRDTASEI"/>
</dbReference>
<evidence type="ECO:0000256" key="12">
    <source>
        <dbReference type="SAM" id="MobiDB-lite"/>
    </source>
</evidence>
<evidence type="ECO:0008006" key="18">
    <source>
        <dbReference type="Google" id="ProtNLM"/>
    </source>
</evidence>
<comment type="subcellular location">
    <subcellularLocation>
        <location evidence="1">Chromosome</location>
        <location evidence="1">Centromere</location>
    </subcellularLocation>
</comment>
<dbReference type="FunFam" id="3.30.390.30:FF:000008">
    <property type="entry name" value="Glutathione reductase"/>
    <property type="match status" value="1"/>
</dbReference>
<keyword evidence="7" id="KW-0274">FAD</keyword>
<evidence type="ECO:0000256" key="10">
    <source>
        <dbReference type="ARBA" id="ARBA00023328"/>
    </source>
</evidence>
<evidence type="ECO:0000256" key="6">
    <source>
        <dbReference type="ARBA" id="ARBA00022776"/>
    </source>
</evidence>
<dbReference type="EMBL" id="QGKW02000007">
    <property type="protein sequence ID" value="KAF2616796.1"/>
    <property type="molecule type" value="Genomic_DNA"/>
</dbReference>
<dbReference type="InterPro" id="IPR004099">
    <property type="entry name" value="Pyr_nucl-diS_OxRdtase_dimer"/>
</dbReference>
<evidence type="ECO:0000256" key="5">
    <source>
        <dbReference type="ARBA" id="ARBA00022630"/>
    </source>
</evidence>
<evidence type="ECO:0000259" key="14">
    <source>
        <dbReference type="Pfam" id="PF03801"/>
    </source>
</evidence>
<feature type="domain" description="FAD/NAD(P)-binding" evidence="15">
    <location>
        <begin position="90"/>
        <end position="259"/>
    </location>
</feature>
<evidence type="ECO:0000256" key="11">
    <source>
        <dbReference type="SAM" id="Coils"/>
    </source>
</evidence>
<dbReference type="InterPro" id="IPR023753">
    <property type="entry name" value="FAD/NAD-binding_dom"/>
</dbReference>
<dbReference type="InterPro" id="IPR032675">
    <property type="entry name" value="LRR_dom_sf"/>
</dbReference>
<dbReference type="Gene3D" id="1.10.418.30">
    <property type="entry name" value="Ncd80 complex, Ncd80 subunit"/>
    <property type="match status" value="1"/>
</dbReference>
<evidence type="ECO:0000313" key="17">
    <source>
        <dbReference type="Proteomes" id="UP000712281"/>
    </source>
</evidence>
<keyword evidence="5" id="KW-0285">Flavoprotein</keyword>
<dbReference type="Proteomes" id="UP000712281">
    <property type="component" value="Unassembled WGS sequence"/>
</dbReference>
<dbReference type="InterPro" id="IPR055307">
    <property type="entry name" value="NDC80_plants"/>
</dbReference>
<feature type="coiled-coil region" evidence="11">
    <location>
        <begin position="1003"/>
        <end position="1030"/>
    </location>
</feature>
<dbReference type="SUPFAM" id="SSF52047">
    <property type="entry name" value="RNI-like"/>
    <property type="match status" value="1"/>
</dbReference>
<evidence type="ECO:0000313" key="16">
    <source>
        <dbReference type="EMBL" id="KAF2616796.1"/>
    </source>
</evidence>
<keyword evidence="3" id="KW-0158">Chromosome</keyword>
<protein>
    <recommendedName>
        <fullName evidence="18">Glutathione-disulfide reductase</fullName>
    </recommendedName>
</protein>
<sequence>MASTPKLTTTISSSPSLQILCRKLPIAINLPSSSTSRSLPKTLSHLSSLRPRVASVSNHRYYSSSRRFSVRAQNDNGADSDRHYDFDLFTIGAGSGGVRASRFATSYGASAAVCELPFSTISSDTAGGVGGTEVHVFIRQKKVLRGFDEDVRDFVGEQMSLRGIEFHTEESPEAIIKAGDGSFSLKTSKGTVDGFSHVMFATGRKPNTKNLGLENVGVKLAKNGAIEVDEYSRTSVPSIYAVGDVTDRINLTPVALMEGMALAKTLFQNDPTKPDYRAVPCAVFSQPPIGTVGLTEEQAIEQYGDIDVFTSNFKPLKATLSGLPDRVFMKLIVCANTNKVLGVHMCGEDSPEIIQGFGVAVKAGLTKADFDATVGVHPTAAEEFVTMRTPTRKIRKESSEVCFFSIYDFDATTLACIAFSCPNLEVLEILTCGAAVNRISGDELGRFVSNKRGLTSLKMEGCSNLGGFSLTSTSLSTLWLSDLHSLSKMIFNCPNLIEISLEFSQQEGDSTDLVTMVDGLGRTCTILQNIHIASLKLSHTVVLALTAVNFRCLRMLSLVLGIDITDASVDVISSSYTNLELLDLSGIQFATAQLPLLELMDCGMTVSDPNSDNPSTPQKTPGYNQKMFIKHKRMKKLSLWGCSSLDALFLNCPELKDLNLNSCNNLQPESLVIQCPKLKIVHALGCQKLLTVAIRKQVSENFAAGENHMTRKRLADGSKRIQAPPSLYQETREDDENYPAKKRRKIERESSTIRSINAFLASHNSPISLRAHPVPPVKDISETLVFLLSTVDFHCDNRKWDEDVVFFLRSLSCPLKLTKSTLRAPNSPHNWPNVLAVINWLVQYARFRQHLSSNPASVAPDANSMSSFGIRSYCHFIRGEDDSVNDLDSEFLGKLEAEKVTIAETISNSEKVAAELEAKLDALRKGPSKKEALEKVKADLEKDVNKFRTMVAERSERTRGMEKVVEEKEKEVLAKEEERGRIFEENKELKKSVEVQSFNVRDVERMKRELQAVERDVSEAEVARDGWEQKAWEVNSQISNQFHQIQRLAIDCNQALRRLKVDVQFAVNERGEVPEEVMGVEYKALVKPALCSLYDGIKEGSTKKAEELVSLQQQVSEMVSKMESRKSVLRSIQLQIDEVEEKMKLVKKETQDLASNCDLEVKTMAESVRTDALSLEVVEKEAAEMLKASEVRLEEAVKQSEEEVQAVAARLFALIDSISKHKEYMDSKILEVKTGVADTASAVSEIYKGSLKRHFGG</sequence>
<feature type="domain" description="Kinetochore protein Ndc80 CH" evidence="14">
    <location>
        <begin position="748"/>
        <end position="850"/>
    </location>
</feature>
<comment type="caution">
    <text evidence="16">The sequence shown here is derived from an EMBL/GenBank/DDBJ whole genome shotgun (WGS) entry which is preliminary data.</text>
</comment>
<evidence type="ECO:0000256" key="2">
    <source>
        <dbReference type="ARBA" id="ARBA00007050"/>
    </source>
</evidence>
<dbReference type="Pfam" id="PF03801">
    <property type="entry name" value="Ndc80_HEC"/>
    <property type="match status" value="1"/>
</dbReference>
<accession>A0A8S9MHJ8</accession>
<evidence type="ECO:0000259" key="15">
    <source>
        <dbReference type="Pfam" id="PF07992"/>
    </source>
</evidence>
<comment type="similarity">
    <text evidence="2">Belongs to the NDC80/HEC1 family.</text>
</comment>
<evidence type="ECO:0000256" key="7">
    <source>
        <dbReference type="ARBA" id="ARBA00022827"/>
    </source>
</evidence>
<keyword evidence="4" id="KW-0132">Cell division</keyword>
<reference evidence="16" key="1">
    <citation type="submission" date="2019-12" db="EMBL/GenBank/DDBJ databases">
        <title>Genome sequencing and annotation of Brassica cretica.</title>
        <authorList>
            <person name="Studholme D.J."/>
            <person name="Sarris P.F."/>
        </authorList>
    </citation>
    <scope>NUCLEOTIDE SEQUENCE</scope>
    <source>
        <strain evidence="16">PFS-001/15</strain>
        <tissue evidence="16">Leaf</tissue>
    </source>
</reference>
<dbReference type="GO" id="GO:0016491">
    <property type="term" value="F:oxidoreductase activity"/>
    <property type="evidence" value="ECO:0007669"/>
    <property type="project" value="InterPro"/>
</dbReference>
<dbReference type="PANTHER" id="PTHR46681">
    <property type="entry name" value="KINETOCHORE PROTEIN NDC80 HOMOLOG"/>
    <property type="match status" value="1"/>
</dbReference>
<evidence type="ECO:0000259" key="13">
    <source>
        <dbReference type="Pfam" id="PF02852"/>
    </source>
</evidence>
<dbReference type="SUPFAM" id="SSF55424">
    <property type="entry name" value="FAD/NAD-linked reductases, dimerisation (C-terminal) domain"/>
    <property type="match status" value="1"/>
</dbReference>
<feature type="region of interest" description="Disordered" evidence="12">
    <location>
        <begin position="728"/>
        <end position="748"/>
    </location>
</feature>
<dbReference type="GO" id="GO:0051301">
    <property type="term" value="P:cell division"/>
    <property type="evidence" value="ECO:0007669"/>
    <property type="project" value="UniProtKB-KW"/>
</dbReference>
<dbReference type="Gene3D" id="3.50.50.60">
    <property type="entry name" value="FAD/NAD(P)-binding domain"/>
    <property type="match status" value="2"/>
</dbReference>
<evidence type="ECO:0000256" key="3">
    <source>
        <dbReference type="ARBA" id="ARBA00022454"/>
    </source>
</evidence>
<dbReference type="PANTHER" id="PTHR46681:SF1">
    <property type="entry name" value="KINETOCHORE PROTEIN NDC80 HOMOLOG"/>
    <property type="match status" value="1"/>
</dbReference>
<keyword evidence="8 11" id="KW-0175">Coiled coil</keyword>
<name>A0A8S9MHJ8_BRACR</name>
<dbReference type="InterPro" id="IPR036188">
    <property type="entry name" value="FAD/NAD-bd_sf"/>
</dbReference>
<dbReference type="Gene3D" id="3.80.10.10">
    <property type="entry name" value="Ribonuclease Inhibitor"/>
    <property type="match status" value="2"/>
</dbReference>
<dbReference type="Pfam" id="PF07992">
    <property type="entry name" value="Pyr_redox_2"/>
    <property type="match status" value="1"/>
</dbReference>
<dbReference type="PRINTS" id="PR00368">
    <property type="entry name" value="FADPNR"/>
</dbReference>